<dbReference type="InterPro" id="IPR003613">
    <property type="entry name" value="Ubox_domain"/>
</dbReference>
<evidence type="ECO:0000256" key="2">
    <source>
        <dbReference type="ARBA" id="ARBA00022771"/>
    </source>
</evidence>
<dbReference type="Gene3D" id="2.60.120.920">
    <property type="match status" value="1"/>
</dbReference>
<dbReference type="InterPro" id="IPR001841">
    <property type="entry name" value="Znf_RING"/>
</dbReference>
<evidence type="ECO:0000256" key="4">
    <source>
        <dbReference type="PROSITE-ProRule" id="PRU00024"/>
    </source>
</evidence>
<feature type="coiled-coil region" evidence="5">
    <location>
        <begin position="149"/>
        <end position="227"/>
    </location>
</feature>
<dbReference type="PROSITE" id="PS00518">
    <property type="entry name" value="ZF_RING_1"/>
    <property type="match status" value="1"/>
</dbReference>
<evidence type="ECO:0000259" key="7">
    <source>
        <dbReference type="PROSITE" id="PS50119"/>
    </source>
</evidence>
<dbReference type="InterPro" id="IPR006574">
    <property type="entry name" value="PRY"/>
</dbReference>
<dbReference type="OrthoDB" id="6105938at2759"/>
<dbReference type="Ensembl" id="ENSGWIT00000002267.1">
    <property type="protein sequence ID" value="ENSGWIP00000002106.1"/>
    <property type="gene ID" value="ENSGWIG00000001157.1"/>
</dbReference>
<feature type="domain" description="B box-type" evidence="7">
    <location>
        <begin position="79"/>
        <end position="120"/>
    </location>
</feature>
<dbReference type="InterPro" id="IPR001870">
    <property type="entry name" value="B30.2/SPRY"/>
</dbReference>
<reference evidence="9" key="2">
    <citation type="submission" date="2025-08" db="UniProtKB">
        <authorList>
            <consortium name="Ensembl"/>
        </authorList>
    </citation>
    <scope>IDENTIFICATION</scope>
</reference>
<dbReference type="InterPro" id="IPR017907">
    <property type="entry name" value="Znf_RING_CS"/>
</dbReference>
<reference evidence="9" key="1">
    <citation type="submission" date="2020-06" db="EMBL/GenBank/DDBJ databases">
        <authorList>
            <consortium name="Wellcome Sanger Institute Data Sharing"/>
        </authorList>
    </citation>
    <scope>NUCLEOTIDE SEQUENCE [LARGE SCALE GENOMIC DNA]</scope>
</reference>
<dbReference type="InterPro" id="IPR050143">
    <property type="entry name" value="TRIM/RBCC"/>
</dbReference>
<sequence length="460" mass="52497">MSSLAEDDLCCPVCTDVFQDPVVLSCSHSFCKSCLQDWWKRQKLRTCPCCKRKSSRSDPPCNLALKNLCETFLQNRNQKQPSVCGQHSETLRLFCLDHQQPVCLVCRESKTHSEHRFRPLDEAAQDCREELQIALKPVRDNLALFEQFKEKYELTVAHVKTQAQQVEEKIKEQFWKLHQFLQKEEEARLAALTEEAKQKNQMMMEKISALSRDMETLSNTIAAAQKDLEVDDASFLRNYKAVEMKVQQLPRPDVPELHSGALIDVAKYLGNMSFNIWKKMGDMVAYMPVILDPNTADPELLVSADLSSVRSGEQQQLPTNPERSRFSCSVLGADGFDSGTHSWAVEVGKNKDWEVGMLAEYTQARGLLKSGLWRVLFSGGKFTAFSTNESEKSLSVKKLKRIRVKLDYEGGTLSFWNLDTNKHLHTFTDSFTDTLFPYVYTENPFPLKILSKKVSVAVRD</sequence>
<dbReference type="PROSITE" id="PS50188">
    <property type="entry name" value="B302_SPRY"/>
    <property type="match status" value="1"/>
</dbReference>
<evidence type="ECO:0000313" key="9">
    <source>
        <dbReference type="Ensembl" id="ENSGWIP00000002106.1"/>
    </source>
</evidence>
<organism evidence="9 10">
    <name type="scientific">Gouania willdenowi</name>
    <name type="common">Blunt-snouted clingfish</name>
    <name type="synonym">Lepadogaster willdenowi</name>
    <dbReference type="NCBI Taxonomy" id="441366"/>
    <lineage>
        <taxon>Eukaryota</taxon>
        <taxon>Metazoa</taxon>
        <taxon>Chordata</taxon>
        <taxon>Craniata</taxon>
        <taxon>Vertebrata</taxon>
        <taxon>Euteleostomi</taxon>
        <taxon>Actinopterygii</taxon>
        <taxon>Neopterygii</taxon>
        <taxon>Teleostei</taxon>
        <taxon>Neoteleostei</taxon>
        <taxon>Acanthomorphata</taxon>
        <taxon>Ovalentaria</taxon>
        <taxon>Blenniimorphae</taxon>
        <taxon>Blenniiformes</taxon>
        <taxon>Gobiesocoidei</taxon>
        <taxon>Gobiesocidae</taxon>
        <taxon>Gobiesocinae</taxon>
        <taxon>Gouania</taxon>
    </lineage>
</organism>
<dbReference type="Gene3D" id="3.30.160.60">
    <property type="entry name" value="Classic Zinc Finger"/>
    <property type="match status" value="1"/>
</dbReference>
<dbReference type="SMART" id="SM00589">
    <property type="entry name" value="PRY"/>
    <property type="match status" value="1"/>
</dbReference>
<keyword evidence="5" id="KW-0175">Coiled coil</keyword>
<reference evidence="9" key="3">
    <citation type="submission" date="2025-09" db="UniProtKB">
        <authorList>
            <consortium name="Ensembl"/>
        </authorList>
    </citation>
    <scope>IDENTIFICATION</scope>
</reference>
<dbReference type="Pfam" id="PF00643">
    <property type="entry name" value="zf-B_box"/>
    <property type="match status" value="1"/>
</dbReference>
<dbReference type="SUPFAM" id="SSF57845">
    <property type="entry name" value="B-box zinc-binding domain"/>
    <property type="match status" value="1"/>
</dbReference>
<dbReference type="SUPFAM" id="SSF49899">
    <property type="entry name" value="Concanavalin A-like lectins/glucanases"/>
    <property type="match status" value="1"/>
</dbReference>
<dbReference type="PROSITE" id="PS50119">
    <property type="entry name" value="ZF_BBOX"/>
    <property type="match status" value="1"/>
</dbReference>
<name>A0A8C5D6H3_GOUWI</name>
<keyword evidence="10" id="KW-1185">Reference proteome</keyword>
<proteinExistence type="predicted"/>
<dbReference type="SMART" id="SM00184">
    <property type="entry name" value="RING"/>
    <property type="match status" value="1"/>
</dbReference>
<keyword evidence="3" id="KW-0862">Zinc</keyword>
<dbReference type="InterPro" id="IPR000315">
    <property type="entry name" value="Znf_B-box"/>
</dbReference>
<protein>
    <submittedName>
        <fullName evidence="9">Nuclear factor 7, brain-like</fullName>
    </submittedName>
</protein>
<dbReference type="InterPro" id="IPR043136">
    <property type="entry name" value="B30.2/SPRY_sf"/>
</dbReference>
<dbReference type="Pfam" id="PF00622">
    <property type="entry name" value="SPRY"/>
    <property type="match status" value="1"/>
</dbReference>
<dbReference type="Gene3D" id="3.30.40.10">
    <property type="entry name" value="Zinc/RING finger domain, C3HC4 (zinc finger)"/>
    <property type="match status" value="1"/>
</dbReference>
<dbReference type="PRINTS" id="PR01407">
    <property type="entry name" value="BUTYPHLNCDUF"/>
</dbReference>
<dbReference type="GO" id="GO:0016567">
    <property type="term" value="P:protein ubiquitination"/>
    <property type="evidence" value="ECO:0007669"/>
    <property type="project" value="InterPro"/>
</dbReference>
<dbReference type="SUPFAM" id="SSF57850">
    <property type="entry name" value="RING/U-box"/>
    <property type="match status" value="1"/>
</dbReference>
<feature type="domain" description="B30.2/SPRY" evidence="8">
    <location>
        <begin position="269"/>
        <end position="456"/>
    </location>
</feature>
<dbReference type="GO" id="GO:0004842">
    <property type="term" value="F:ubiquitin-protein transferase activity"/>
    <property type="evidence" value="ECO:0007669"/>
    <property type="project" value="InterPro"/>
</dbReference>
<gene>
    <name evidence="9" type="primary">LOC114463081</name>
</gene>
<dbReference type="RefSeq" id="XP_028302140.1">
    <property type="nucleotide sequence ID" value="XM_028446339.1"/>
</dbReference>
<evidence type="ECO:0000259" key="8">
    <source>
        <dbReference type="PROSITE" id="PS50188"/>
    </source>
</evidence>
<dbReference type="InterPro" id="IPR013083">
    <property type="entry name" value="Znf_RING/FYVE/PHD"/>
</dbReference>
<evidence type="ECO:0000256" key="1">
    <source>
        <dbReference type="ARBA" id="ARBA00022723"/>
    </source>
</evidence>
<dbReference type="GO" id="GO:0008270">
    <property type="term" value="F:zinc ion binding"/>
    <property type="evidence" value="ECO:0007669"/>
    <property type="project" value="UniProtKB-KW"/>
</dbReference>
<dbReference type="SMART" id="SM00504">
    <property type="entry name" value="Ubox"/>
    <property type="match status" value="1"/>
</dbReference>
<feature type="domain" description="RING-type" evidence="6">
    <location>
        <begin position="11"/>
        <end position="51"/>
    </location>
</feature>
<dbReference type="InterPro" id="IPR003879">
    <property type="entry name" value="Butyrophylin_SPRY"/>
</dbReference>
<dbReference type="AlphaFoldDB" id="A0A8C5D6H3"/>
<evidence type="ECO:0000256" key="3">
    <source>
        <dbReference type="ARBA" id="ARBA00022833"/>
    </source>
</evidence>
<dbReference type="InterPro" id="IPR003877">
    <property type="entry name" value="SPRY_dom"/>
</dbReference>
<dbReference type="PROSITE" id="PS50089">
    <property type="entry name" value="ZF_RING_2"/>
    <property type="match status" value="1"/>
</dbReference>
<accession>A0A8C5D6H3</accession>
<dbReference type="Pfam" id="PF13445">
    <property type="entry name" value="zf-RING_UBOX"/>
    <property type="match status" value="1"/>
</dbReference>
<evidence type="ECO:0000256" key="5">
    <source>
        <dbReference type="SAM" id="Coils"/>
    </source>
</evidence>
<evidence type="ECO:0000313" key="10">
    <source>
        <dbReference type="Proteomes" id="UP000694680"/>
    </source>
</evidence>
<dbReference type="CDD" id="cd12893">
    <property type="entry name" value="SPRY_PRY_TRIM35"/>
    <property type="match status" value="1"/>
</dbReference>
<dbReference type="InterPro" id="IPR027370">
    <property type="entry name" value="Znf-RING_euk"/>
</dbReference>
<dbReference type="Pfam" id="PF13765">
    <property type="entry name" value="PRY"/>
    <property type="match status" value="1"/>
</dbReference>
<evidence type="ECO:0000259" key="6">
    <source>
        <dbReference type="PROSITE" id="PS50089"/>
    </source>
</evidence>
<dbReference type="InterPro" id="IPR013320">
    <property type="entry name" value="ConA-like_dom_sf"/>
</dbReference>
<dbReference type="PANTHER" id="PTHR24103">
    <property type="entry name" value="E3 UBIQUITIN-PROTEIN LIGASE TRIM"/>
    <property type="match status" value="1"/>
</dbReference>
<dbReference type="GeneID" id="114463081"/>
<keyword evidence="1" id="KW-0479">Metal-binding</keyword>
<keyword evidence="2 4" id="KW-0863">Zinc-finger</keyword>
<dbReference type="SMART" id="SM00336">
    <property type="entry name" value="BBOX"/>
    <property type="match status" value="1"/>
</dbReference>
<dbReference type="Proteomes" id="UP000694680">
    <property type="component" value="Chromosome 5"/>
</dbReference>